<proteinExistence type="predicted"/>
<reference evidence="2" key="1">
    <citation type="submission" date="2016-11" db="UniProtKB">
        <authorList>
            <consortium name="WormBaseParasite"/>
        </authorList>
    </citation>
    <scope>IDENTIFICATION</scope>
    <source>
        <strain evidence="2">KR3021</strain>
    </source>
</reference>
<organism evidence="1 2">
    <name type="scientific">Rhabditophanes sp. KR3021</name>
    <dbReference type="NCBI Taxonomy" id="114890"/>
    <lineage>
        <taxon>Eukaryota</taxon>
        <taxon>Metazoa</taxon>
        <taxon>Ecdysozoa</taxon>
        <taxon>Nematoda</taxon>
        <taxon>Chromadorea</taxon>
        <taxon>Rhabditida</taxon>
        <taxon>Tylenchina</taxon>
        <taxon>Panagrolaimomorpha</taxon>
        <taxon>Strongyloidoidea</taxon>
        <taxon>Alloionematidae</taxon>
        <taxon>Rhabditophanes</taxon>
    </lineage>
</organism>
<evidence type="ECO:0000313" key="2">
    <source>
        <dbReference type="WBParaSite" id="RSKR_0000066000.1"/>
    </source>
</evidence>
<name>A0AC35THV1_9BILA</name>
<protein>
    <submittedName>
        <fullName evidence="2">KCNQ_channel domain-containing protein</fullName>
    </submittedName>
</protein>
<sequence length="360" mass="40415">MQNSILNKFRSSKKVNRNENSTGNGRSTSSDKCNQPTIRNLLVPKAHDNISMMSESELSEMGALGFSLGSWKSKTRTNPSHKRQHEETLMNHKMITTTQSMAADDDEVPSIRPKTMEEFTPALKNAIRAIRRIQLLVARRKIRQCLQPYDLKDVIEQQTASHVELQARVKQVQLRLDCIVGKQVSKEDLKMSIASRVLKVEKTVEKIDKKVDLLVEMFLEDRRIQLGGVTNRQEGRSPPHSALARFSGSPKPNYGRNLSHDFSLDQSYSSKVKQERSVSPGSKISLPTRTVNLNKSESLNKPNTYDFSKNNSTNKVTNSSPPAPISSESSNSNLNSANINRVTRIDLDNINADEAETLLN</sequence>
<dbReference type="Proteomes" id="UP000095286">
    <property type="component" value="Unplaced"/>
</dbReference>
<evidence type="ECO:0000313" key="1">
    <source>
        <dbReference type="Proteomes" id="UP000095286"/>
    </source>
</evidence>
<accession>A0AC35THV1</accession>
<dbReference type="WBParaSite" id="RSKR_0000066000.1">
    <property type="protein sequence ID" value="RSKR_0000066000.1"/>
    <property type="gene ID" value="RSKR_0000066000"/>
</dbReference>